<proteinExistence type="predicted"/>
<dbReference type="EMBL" id="RQJP01000002">
    <property type="protein sequence ID" value="RRB14741.1"/>
    <property type="molecule type" value="Genomic_DNA"/>
</dbReference>
<evidence type="ECO:0000313" key="2">
    <source>
        <dbReference type="EMBL" id="RRB14741.1"/>
    </source>
</evidence>
<sequence length="204" mass="20982">MANQQANALINSTMETFNGDTTSISTLDGISLIDTWLTALRSGETDQATNPISHTLSELKTQLQESDPDSGQIKALLNDLADQTEKAAQSADDKEKMQLNELVQTLRDFGRVINGEGGSIEEKHGRAQIFTQTGTGSAAGNPGVNPAVSGNAGTGDEGNVQGGGSYGSGYGTGSSGESGRSNSGTDTRTTRTSTGEGGGNSHQI</sequence>
<feature type="compositionally biased region" description="Gly residues" evidence="1">
    <location>
        <begin position="152"/>
        <end position="176"/>
    </location>
</feature>
<gene>
    <name evidence="2" type="ORF">EHT87_09225</name>
</gene>
<accession>A0A3P1CN30</accession>
<feature type="compositionally biased region" description="Low complexity" evidence="1">
    <location>
        <begin position="177"/>
        <end position="194"/>
    </location>
</feature>
<dbReference type="OrthoDB" id="965190at2"/>
<name>A0A3P1CN30_9BACT</name>
<evidence type="ECO:0000256" key="1">
    <source>
        <dbReference type="SAM" id="MobiDB-lite"/>
    </source>
</evidence>
<feature type="compositionally biased region" description="Gly residues" evidence="1">
    <location>
        <begin position="195"/>
        <end position="204"/>
    </location>
</feature>
<dbReference type="Proteomes" id="UP000274271">
    <property type="component" value="Unassembled WGS sequence"/>
</dbReference>
<dbReference type="RefSeq" id="WP_124906215.1">
    <property type="nucleotide sequence ID" value="NZ_RQJP01000002.1"/>
</dbReference>
<evidence type="ECO:0000313" key="3">
    <source>
        <dbReference type="Proteomes" id="UP000274271"/>
    </source>
</evidence>
<dbReference type="AlphaFoldDB" id="A0A3P1CN30"/>
<organism evidence="2 3">
    <name type="scientific">Larkinella knui</name>
    <dbReference type="NCBI Taxonomy" id="2025310"/>
    <lineage>
        <taxon>Bacteria</taxon>
        <taxon>Pseudomonadati</taxon>
        <taxon>Bacteroidota</taxon>
        <taxon>Cytophagia</taxon>
        <taxon>Cytophagales</taxon>
        <taxon>Spirosomataceae</taxon>
        <taxon>Larkinella</taxon>
    </lineage>
</organism>
<protein>
    <submittedName>
        <fullName evidence="2">Uncharacterized protein</fullName>
    </submittedName>
</protein>
<feature type="region of interest" description="Disordered" evidence="1">
    <location>
        <begin position="133"/>
        <end position="204"/>
    </location>
</feature>
<reference evidence="2 3" key="1">
    <citation type="submission" date="2018-11" db="EMBL/GenBank/DDBJ databases">
        <authorList>
            <person name="Zhou Z."/>
            <person name="Wang G."/>
        </authorList>
    </citation>
    <scope>NUCLEOTIDE SEQUENCE [LARGE SCALE GENOMIC DNA]</scope>
    <source>
        <strain evidence="2 3">KCTC42998</strain>
    </source>
</reference>
<comment type="caution">
    <text evidence="2">The sequence shown here is derived from an EMBL/GenBank/DDBJ whole genome shotgun (WGS) entry which is preliminary data.</text>
</comment>
<keyword evidence="3" id="KW-1185">Reference proteome</keyword>